<comment type="caution">
    <text evidence="3">The sequence shown here is derived from an EMBL/GenBank/DDBJ whole genome shotgun (WGS) entry which is preliminary data.</text>
</comment>
<evidence type="ECO:0000313" key="3">
    <source>
        <dbReference type="EMBL" id="HIZ72927.1"/>
    </source>
</evidence>
<organism evidence="3 4">
    <name type="scientific">Candidatus Gallimonas intestinavium</name>
    <dbReference type="NCBI Taxonomy" id="2838603"/>
    <lineage>
        <taxon>Bacteria</taxon>
        <taxon>Bacillati</taxon>
        <taxon>Bacillota</taxon>
        <taxon>Clostridia</taxon>
        <taxon>Candidatus Gallimonas</taxon>
    </lineage>
</organism>
<evidence type="ECO:0000313" key="4">
    <source>
        <dbReference type="Proteomes" id="UP000824102"/>
    </source>
</evidence>
<name>A0A9D2G632_9FIRM</name>
<proteinExistence type="predicted"/>
<protein>
    <submittedName>
        <fullName evidence="3">Uncharacterized protein</fullName>
    </submittedName>
</protein>
<keyword evidence="2" id="KW-1133">Transmembrane helix</keyword>
<evidence type="ECO:0000256" key="1">
    <source>
        <dbReference type="SAM" id="MobiDB-lite"/>
    </source>
</evidence>
<accession>A0A9D2G632</accession>
<feature type="region of interest" description="Disordered" evidence="1">
    <location>
        <begin position="1"/>
        <end position="29"/>
    </location>
</feature>
<dbReference type="EMBL" id="DXBB01000073">
    <property type="protein sequence ID" value="HIZ72927.1"/>
    <property type="molecule type" value="Genomic_DNA"/>
</dbReference>
<reference evidence="3" key="1">
    <citation type="journal article" date="2021" name="PeerJ">
        <title>Extensive microbial diversity within the chicken gut microbiome revealed by metagenomics and culture.</title>
        <authorList>
            <person name="Gilroy R."/>
            <person name="Ravi A."/>
            <person name="Getino M."/>
            <person name="Pursley I."/>
            <person name="Horton D.L."/>
            <person name="Alikhan N.F."/>
            <person name="Baker D."/>
            <person name="Gharbi K."/>
            <person name="Hall N."/>
            <person name="Watson M."/>
            <person name="Adriaenssens E.M."/>
            <person name="Foster-Nyarko E."/>
            <person name="Jarju S."/>
            <person name="Secka A."/>
            <person name="Antonio M."/>
            <person name="Oren A."/>
            <person name="Chaudhuri R.R."/>
            <person name="La Ragione R."/>
            <person name="Hildebrand F."/>
            <person name="Pallen M.J."/>
        </authorList>
    </citation>
    <scope>NUCLEOTIDE SEQUENCE</scope>
    <source>
        <strain evidence="3">ChiW7-2402</strain>
    </source>
</reference>
<keyword evidence="2" id="KW-0472">Membrane</keyword>
<dbReference type="AlphaFoldDB" id="A0A9D2G632"/>
<feature type="transmembrane region" description="Helical" evidence="2">
    <location>
        <begin position="37"/>
        <end position="56"/>
    </location>
</feature>
<keyword evidence="2" id="KW-0812">Transmembrane</keyword>
<sequence>MTDRVSAVSSAKAAGCTGSKRPRSEGHGWGKDFKLNWILYLIFIPCAVYFIIYHSLNG</sequence>
<gene>
    <name evidence="3" type="ORF">H9964_05055</name>
</gene>
<reference evidence="3" key="2">
    <citation type="submission" date="2021-04" db="EMBL/GenBank/DDBJ databases">
        <authorList>
            <person name="Gilroy R."/>
        </authorList>
    </citation>
    <scope>NUCLEOTIDE SEQUENCE</scope>
    <source>
        <strain evidence="3">ChiW7-2402</strain>
    </source>
</reference>
<evidence type="ECO:0000256" key="2">
    <source>
        <dbReference type="SAM" id="Phobius"/>
    </source>
</evidence>
<dbReference type="Proteomes" id="UP000824102">
    <property type="component" value="Unassembled WGS sequence"/>
</dbReference>